<dbReference type="InterPro" id="IPR000326">
    <property type="entry name" value="PAP2/HPO"/>
</dbReference>
<comment type="caution">
    <text evidence="3">The sequence shown here is derived from an EMBL/GenBank/DDBJ whole genome shotgun (WGS) entry which is preliminary data.</text>
</comment>
<protein>
    <submittedName>
        <fullName evidence="3">PAP2 family protein</fullName>
    </submittedName>
</protein>
<feature type="transmembrane region" description="Helical" evidence="1">
    <location>
        <begin position="12"/>
        <end position="36"/>
    </location>
</feature>
<dbReference type="InterPro" id="IPR036938">
    <property type="entry name" value="PAP2/HPO_sf"/>
</dbReference>
<sequence>MEAPFVTTIMKGFGFIGATLPVIVISIILLIILYRLHKNRSEVYLFIIVLLGSTAFNVLVKTLIKRKRPISDLIIESGYSYPSGHTVGAVSLYGIITFLFWRKLETTQGRVSLIFFSVIMIMIMGFSRIYLGVHYPTDILGAYLLSGIWLYLTIWIYQLIMERRANESTKTKE</sequence>
<feature type="transmembrane region" description="Helical" evidence="1">
    <location>
        <begin position="139"/>
        <end position="160"/>
    </location>
</feature>
<keyword evidence="4" id="KW-1185">Reference proteome</keyword>
<evidence type="ECO:0000256" key="1">
    <source>
        <dbReference type="SAM" id="Phobius"/>
    </source>
</evidence>
<gene>
    <name evidence="3" type="ORF">DS745_08360</name>
</gene>
<feature type="domain" description="Phosphatidic acid phosphatase type 2/haloperoxidase" evidence="2">
    <location>
        <begin position="43"/>
        <end position="154"/>
    </location>
</feature>
<feature type="transmembrane region" description="Helical" evidence="1">
    <location>
        <begin position="43"/>
        <end position="64"/>
    </location>
</feature>
<accession>A0A4Q0VVR5</accession>
<dbReference type="AlphaFoldDB" id="A0A4Q0VVR5"/>
<dbReference type="CDD" id="cd03392">
    <property type="entry name" value="PAP2_like_2"/>
    <property type="match status" value="1"/>
</dbReference>
<name>A0A4Q0VVR5_9BACI</name>
<dbReference type="Pfam" id="PF01569">
    <property type="entry name" value="PAP2"/>
    <property type="match status" value="1"/>
</dbReference>
<keyword evidence="1" id="KW-1133">Transmembrane helix</keyword>
<dbReference type="OrthoDB" id="9789113at2"/>
<dbReference type="SUPFAM" id="SSF48317">
    <property type="entry name" value="Acid phosphatase/Vanadium-dependent haloperoxidase"/>
    <property type="match status" value="1"/>
</dbReference>
<evidence type="ECO:0000259" key="2">
    <source>
        <dbReference type="SMART" id="SM00014"/>
    </source>
</evidence>
<evidence type="ECO:0000313" key="3">
    <source>
        <dbReference type="EMBL" id="RXJ02125.1"/>
    </source>
</evidence>
<keyword evidence="1" id="KW-0472">Membrane</keyword>
<dbReference type="EMBL" id="QOUX01000027">
    <property type="protein sequence ID" value="RXJ02125.1"/>
    <property type="molecule type" value="Genomic_DNA"/>
</dbReference>
<organism evidence="3 4">
    <name type="scientific">Anaerobacillus alkaliphilus</name>
    <dbReference type="NCBI Taxonomy" id="1548597"/>
    <lineage>
        <taxon>Bacteria</taxon>
        <taxon>Bacillati</taxon>
        <taxon>Bacillota</taxon>
        <taxon>Bacilli</taxon>
        <taxon>Bacillales</taxon>
        <taxon>Bacillaceae</taxon>
        <taxon>Anaerobacillus</taxon>
    </lineage>
</organism>
<dbReference type="PANTHER" id="PTHR14969:SF13">
    <property type="entry name" value="AT30094P"/>
    <property type="match status" value="1"/>
</dbReference>
<dbReference type="Proteomes" id="UP000290649">
    <property type="component" value="Unassembled WGS sequence"/>
</dbReference>
<evidence type="ECO:0000313" key="4">
    <source>
        <dbReference type="Proteomes" id="UP000290649"/>
    </source>
</evidence>
<proteinExistence type="predicted"/>
<feature type="transmembrane region" description="Helical" evidence="1">
    <location>
        <begin position="113"/>
        <end position="133"/>
    </location>
</feature>
<keyword evidence="1" id="KW-0812">Transmembrane</keyword>
<reference evidence="3 4" key="1">
    <citation type="journal article" date="2019" name="Int. J. Syst. Evol. Microbiol.">
        <title>Anaerobacillus alkaliphilus sp. nov., a novel alkaliphilic and moderately halophilic bacterium.</title>
        <authorList>
            <person name="Borsodi A.K."/>
            <person name="Aszalos J.M."/>
            <person name="Bihari P."/>
            <person name="Nagy I."/>
            <person name="Schumann P."/>
            <person name="Sproer C."/>
            <person name="Kovacs A.L."/>
            <person name="Boka K."/>
            <person name="Dobosy P."/>
            <person name="Ovari M."/>
            <person name="Szili-Kovacs T."/>
            <person name="Toth E."/>
        </authorList>
    </citation>
    <scope>NUCLEOTIDE SEQUENCE [LARGE SCALE GENOMIC DNA]</scope>
    <source>
        <strain evidence="3 4">B16-10</strain>
    </source>
</reference>
<feature type="transmembrane region" description="Helical" evidence="1">
    <location>
        <begin position="84"/>
        <end position="101"/>
    </location>
</feature>
<dbReference type="Gene3D" id="1.20.144.10">
    <property type="entry name" value="Phosphatidic acid phosphatase type 2/haloperoxidase"/>
    <property type="match status" value="1"/>
</dbReference>
<dbReference type="SMART" id="SM00014">
    <property type="entry name" value="acidPPc"/>
    <property type="match status" value="1"/>
</dbReference>
<dbReference type="PANTHER" id="PTHR14969">
    <property type="entry name" value="SPHINGOSINE-1-PHOSPHATE PHOSPHOHYDROLASE"/>
    <property type="match status" value="1"/>
</dbReference>